<feature type="site" description="Transition state stabilizer" evidence="5">
    <location>
        <position position="55"/>
    </location>
</feature>
<evidence type="ECO:0000256" key="4">
    <source>
        <dbReference type="PIRNR" id="PIRNR005054"/>
    </source>
</evidence>
<sequence>MRLKIELHTNHTRSLPFNYHYQFSSAIYLLLKFGSPEFSDFLHNIGYKVNGRQYKLFSFAVKFEQYKTTQREIILESPRLNLTVTSPKIDEFIKNFVIGSFERTFFNISIGGSEHKFLIRNMELLPEPDFINEMSFTMTSPMVLSTLKEFNGKTSTYYLRPDDIDEINRILTQNLRNKFELLNGKTSEGEVTLEWNEDFVKRHPRITKKITINEFGKYPVDVIGIQAPFRITGDADLIKTGYQCGFGEKNSMGFGMVEVVKNH</sequence>
<dbReference type="PIRSF" id="PIRSF005054">
    <property type="entry name" value="PF1131"/>
    <property type="match status" value="1"/>
</dbReference>
<proteinExistence type="inferred from homology"/>
<dbReference type="KEGG" id="ial:IALB_1192"/>
<organism evidence="8 9">
    <name type="scientific">Ignavibacterium album (strain DSM 19864 / JCM 16511 / NBRC 101810 / Mat9-16)</name>
    <dbReference type="NCBI Taxonomy" id="945713"/>
    <lineage>
        <taxon>Bacteria</taxon>
        <taxon>Pseudomonadati</taxon>
        <taxon>Ignavibacteriota</taxon>
        <taxon>Ignavibacteria</taxon>
        <taxon>Ignavibacteriales</taxon>
        <taxon>Ignavibacteriaceae</taxon>
        <taxon>Ignavibacterium</taxon>
    </lineage>
</organism>
<dbReference type="STRING" id="945713.IALB_1192"/>
<dbReference type="eggNOG" id="COG1583">
    <property type="taxonomic scope" value="Bacteria"/>
</dbReference>
<feature type="domain" description="CRISPR associated protein Cas6 C-terminal" evidence="7">
    <location>
        <begin position="126"/>
        <end position="259"/>
    </location>
</feature>
<dbReference type="RefSeq" id="WP_014560058.1">
    <property type="nucleotide sequence ID" value="NC_017464.1"/>
</dbReference>
<comment type="function">
    <text evidence="4">CRISPR (clustered regularly interspaced short palindromic repeat), is an adaptive immune system that provides protection against mobile genetic elements (viruses, transposable elements and conjugative plasmids). CRISPR clusters contain sequences complementary to antecedent mobile elements and target invading nucleic acids. CRISPR clusters are transcribed and processed into CRISPR RNA (crRNA).</text>
</comment>
<dbReference type="AlphaFoldDB" id="I0AIU6"/>
<dbReference type="CDD" id="cd21140">
    <property type="entry name" value="Cas6_I-like"/>
    <property type="match status" value="1"/>
</dbReference>
<evidence type="ECO:0000256" key="1">
    <source>
        <dbReference type="ARBA" id="ARBA00005937"/>
    </source>
</evidence>
<dbReference type="InterPro" id="IPR045747">
    <property type="entry name" value="CRISPR-assoc_prot_Cas6_N_sf"/>
</dbReference>
<dbReference type="Proteomes" id="UP000007394">
    <property type="component" value="Chromosome"/>
</dbReference>
<accession>I0AIU6</accession>
<keyword evidence="3" id="KW-0051">Antiviral defense</keyword>
<feature type="active site" description="Proton acceptor" evidence="6">
    <location>
        <position position="28"/>
    </location>
</feature>
<dbReference type="HOGENOM" id="CLU_089858_1_0_10"/>
<dbReference type="InterPro" id="IPR010156">
    <property type="entry name" value="CRISPR-assoc_prot_Cas6"/>
</dbReference>
<evidence type="ECO:0000256" key="5">
    <source>
        <dbReference type="PIRSR" id="PIRSR005054-1"/>
    </source>
</evidence>
<name>I0AIU6_IGNAJ</name>
<keyword evidence="9" id="KW-1185">Reference proteome</keyword>
<dbReference type="GO" id="GO:0016788">
    <property type="term" value="F:hydrolase activity, acting on ester bonds"/>
    <property type="evidence" value="ECO:0007669"/>
    <property type="project" value="InterPro"/>
</dbReference>
<evidence type="ECO:0000313" key="8">
    <source>
        <dbReference type="EMBL" id="AFH48903.1"/>
    </source>
</evidence>
<dbReference type="PANTHER" id="PTHR36984">
    <property type="entry name" value="CRISPR-ASSOCIATED ENDORIBONUCLEASE CAS6 1"/>
    <property type="match status" value="1"/>
</dbReference>
<dbReference type="Pfam" id="PF01881">
    <property type="entry name" value="Cas_Cas6_C"/>
    <property type="match status" value="1"/>
</dbReference>
<evidence type="ECO:0000313" key="9">
    <source>
        <dbReference type="Proteomes" id="UP000007394"/>
    </source>
</evidence>
<dbReference type="NCBIfam" id="TIGR01877">
    <property type="entry name" value="cas_cas6"/>
    <property type="match status" value="1"/>
</dbReference>
<keyword evidence="2" id="KW-0694">RNA-binding</keyword>
<comment type="similarity">
    <text evidence="1 4">Belongs to the CRISPR-associated protein Cas6/Cse3/CasE family.</text>
</comment>
<evidence type="ECO:0000256" key="2">
    <source>
        <dbReference type="ARBA" id="ARBA00022884"/>
    </source>
</evidence>
<dbReference type="GO" id="GO:0003723">
    <property type="term" value="F:RNA binding"/>
    <property type="evidence" value="ECO:0007669"/>
    <property type="project" value="UniProtKB-KW"/>
</dbReference>
<evidence type="ECO:0000259" key="7">
    <source>
        <dbReference type="Pfam" id="PF01881"/>
    </source>
</evidence>
<dbReference type="Gene3D" id="3.30.70.1900">
    <property type="match status" value="1"/>
</dbReference>
<protein>
    <recommendedName>
        <fullName evidence="4">CRISPR-associated endoribonuclease</fullName>
    </recommendedName>
</protein>
<evidence type="ECO:0000256" key="3">
    <source>
        <dbReference type="ARBA" id="ARBA00023118"/>
    </source>
</evidence>
<feature type="active site" description="Proton donor" evidence="6">
    <location>
        <position position="43"/>
    </location>
</feature>
<dbReference type="PANTHER" id="PTHR36984:SF1">
    <property type="entry name" value="CRISPR-ASSOCIATED ENDORIBONUCLEASE CAS6 1"/>
    <property type="match status" value="1"/>
</dbReference>
<gene>
    <name evidence="8" type="ordered locus">IALB_1192</name>
</gene>
<evidence type="ECO:0000256" key="6">
    <source>
        <dbReference type="PIRSR" id="PIRSR005054-50"/>
    </source>
</evidence>
<dbReference type="InterPro" id="IPR049435">
    <property type="entry name" value="Cas_Cas6_C"/>
</dbReference>
<reference evidence="8 9" key="1">
    <citation type="journal article" date="2012" name="Front. Microbiol.">
        <title>Complete genome of Ignavibacterium album, a metabolically versatile, flagellated, facultative anaerobe from the phylum Chlorobi.</title>
        <authorList>
            <person name="Liu Z."/>
            <person name="Frigaard N.-U."/>
            <person name="Vogl K."/>
            <person name="Iino T."/>
            <person name="Ohkuma M."/>
            <person name="Overmann J."/>
            <person name="Bryant D.A."/>
        </authorList>
    </citation>
    <scope>NUCLEOTIDE SEQUENCE [LARGE SCALE GENOMIC DNA]</scope>
    <source>
        <strain evidence="9">DSM 19864 / JCM 16511 / NBRC 101810 / Mat9-16</strain>
    </source>
</reference>
<dbReference type="Gene3D" id="3.30.70.1890">
    <property type="match status" value="1"/>
</dbReference>
<dbReference type="PATRIC" id="fig|945713.3.peg.1196"/>
<dbReference type="EMBL" id="CP003418">
    <property type="protein sequence ID" value="AFH48903.1"/>
    <property type="molecule type" value="Genomic_DNA"/>
</dbReference>
<dbReference type="GO" id="GO:0051607">
    <property type="term" value="P:defense response to virus"/>
    <property type="evidence" value="ECO:0007669"/>
    <property type="project" value="UniProtKB-KW"/>
</dbReference>